<dbReference type="InterPro" id="IPR036396">
    <property type="entry name" value="Cyt_P450_sf"/>
</dbReference>
<protein>
    <submittedName>
        <fullName evidence="1">Uncharacterized protein</fullName>
    </submittedName>
</protein>
<dbReference type="Proteomes" id="UP001341840">
    <property type="component" value="Unassembled WGS sequence"/>
</dbReference>
<gene>
    <name evidence="1" type="ORF">PIB30_023525</name>
</gene>
<dbReference type="PANTHER" id="PTHR47952:SF3">
    <property type="entry name" value="CYTOCHROME P450 71B3-LIKE"/>
    <property type="match status" value="1"/>
</dbReference>
<organism evidence="1 2">
    <name type="scientific">Stylosanthes scabra</name>
    <dbReference type="NCBI Taxonomy" id="79078"/>
    <lineage>
        <taxon>Eukaryota</taxon>
        <taxon>Viridiplantae</taxon>
        <taxon>Streptophyta</taxon>
        <taxon>Embryophyta</taxon>
        <taxon>Tracheophyta</taxon>
        <taxon>Spermatophyta</taxon>
        <taxon>Magnoliopsida</taxon>
        <taxon>eudicotyledons</taxon>
        <taxon>Gunneridae</taxon>
        <taxon>Pentapetalae</taxon>
        <taxon>rosids</taxon>
        <taxon>fabids</taxon>
        <taxon>Fabales</taxon>
        <taxon>Fabaceae</taxon>
        <taxon>Papilionoideae</taxon>
        <taxon>50 kb inversion clade</taxon>
        <taxon>dalbergioids sensu lato</taxon>
        <taxon>Dalbergieae</taxon>
        <taxon>Pterocarpus clade</taxon>
        <taxon>Stylosanthes</taxon>
    </lineage>
</organism>
<name>A0ABU6U9G6_9FABA</name>
<dbReference type="Pfam" id="PF00067">
    <property type="entry name" value="p450"/>
    <property type="match status" value="2"/>
</dbReference>
<reference evidence="1 2" key="1">
    <citation type="journal article" date="2023" name="Plants (Basel)">
        <title>Bridging the Gap: Combining Genomics and Transcriptomics Approaches to Understand Stylosanthes scabra, an Orphan Legume from the Brazilian Caatinga.</title>
        <authorList>
            <person name="Ferreira-Neto J.R.C."/>
            <person name="da Silva M.D."/>
            <person name="Binneck E."/>
            <person name="de Melo N.F."/>
            <person name="da Silva R.H."/>
            <person name="de Melo A.L.T.M."/>
            <person name="Pandolfi V."/>
            <person name="Bustamante F.O."/>
            <person name="Brasileiro-Vidal A.C."/>
            <person name="Benko-Iseppon A.M."/>
        </authorList>
    </citation>
    <scope>NUCLEOTIDE SEQUENCE [LARGE SCALE GENOMIC DNA]</scope>
    <source>
        <tissue evidence="1">Leaves</tissue>
    </source>
</reference>
<sequence>MKEMKGDMLVAATDTTAATIVWAMTALMKNPRVMKKVQEEVRNFGDKKDFLDEDDINRCRRICPGMHMAVVALDLLLANFLYSFDWDLPEEVKSEDVDVEALPGLVSHKKNHLFLIAKTR</sequence>
<dbReference type="InterPro" id="IPR001128">
    <property type="entry name" value="Cyt_P450"/>
</dbReference>
<dbReference type="SUPFAM" id="SSF48264">
    <property type="entry name" value="Cytochrome P450"/>
    <property type="match status" value="1"/>
</dbReference>
<accession>A0ABU6U9G6</accession>
<comment type="caution">
    <text evidence="1">The sequence shown here is derived from an EMBL/GenBank/DDBJ whole genome shotgun (WGS) entry which is preliminary data.</text>
</comment>
<evidence type="ECO:0000313" key="2">
    <source>
        <dbReference type="Proteomes" id="UP001341840"/>
    </source>
</evidence>
<dbReference type="Gene3D" id="1.10.630.10">
    <property type="entry name" value="Cytochrome P450"/>
    <property type="match status" value="2"/>
</dbReference>
<dbReference type="EMBL" id="JASCZI010120911">
    <property type="protein sequence ID" value="MED6157484.1"/>
    <property type="molecule type" value="Genomic_DNA"/>
</dbReference>
<keyword evidence="2" id="KW-1185">Reference proteome</keyword>
<proteinExistence type="predicted"/>
<dbReference type="PANTHER" id="PTHR47952">
    <property type="entry name" value="TRYPTAMINE 5-HYDROXYLASE"/>
    <property type="match status" value="1"/>
</dbReference>
<evidence type="ECO:0000313" key="1">
    <source>
        <dbReference type="EMBL" id="MED6157484.1"/>
    </source>
</evidence>